<gene>
    <name evidence="1" type="ORF">Nepgr_001708</name>
</gene>
<dbReference type="Proteomes" id="UP001279734">
    <property type="component" value="Unassembled WGS sequence"/>
</dbReference>
<dbReference type="EMBL" id="BSYO01000001">
    <property type="protein sequence ID" value="GMG99868.1"/>
    <property type="molecule type" value="Genomic_DNA"/>
</dbReference>
<name>A0AAD3RX74_NEPGR</name>
<dbReference type="PANTHER" id="PTHR46201">
    <property type="entry name" value="PHD FINGER PROTEIN MALE MEIOCYTE DEATH 1-RELATED"/>
    <property type="match status" value="1"/>
</dbReference>
<organism evidence="1 2">
    <name type="scientific">Nepenthes gracilis</name>
    <name type="common">Slender pitcher plant</name>
    <dbReference type="NCBI Taxonomy" id="150966"/>
    <lineage>
        <taxon>Eukaryota</taxon>
        <taxon>Viridiplantae</taxon>
        <taxon>Streptophyta</taxon>
        <taxon>Embryophyta</taxon>
        <taxon>Tracheophyta</taxon>
        <taxon>Spermatophyta</taxon>
        <taxon>Magnoliopsida</taxon>
        <taxon>eudicotyledons</taxon>
        <taxon>Gunneridae</taxon>
        <taxon>Pentapetalae</taxon>
        <taxon>Caryophyllales</taxon>
        <taxon>Nepenthaceae</taxon>
        <taxon>Nepenthes</taxon>
    </lineage>
</organism>
<dbReference type="PANTHER" id="PTHR46201:SF1">
    <property type="entry name" value="PHD FINGER PROTEIN MALE STERILITY 1"/>
    <property type="match status" value="1"/>
</dbReference>
<evidence type="ECO:0000313" key="1">
    <source>
        <dbReference type="EMBL" id="GMG99868.1"/>
    </source>
</evidence>
<dbReference type="AlphaFoldDB" id="A0AAD3RX74"/>
<keyword evidence="2" id="KW-1185">Reference proteome</keyword>
<evidence type="ECO:0000313" key="2">
    <source>
        <dbReference type="Proteomes" id="UP001279734"/>
    </source>
</evidence>
<accession>A0AAD3RX74</accession>
<proteinExistence type="predicted"/>
<reference evidence="1" key="1">
    <citation type="submission" date="2023-05" db="EMBL/GenBank/DDBJ databases">
        <title>Nepenthes gracilis genome sequencing.</title>
        <authorList>
            <person name="Fukushima K."/>
        </authorList>
    </citation>
    <scope>NUCLEOTIDE SEQUENCE</scope>
    <source>
        <strain evidence="1">SING2019-196</strain>
    </source>
</reference>
<comment type="caution">
    <text evidence="1">The sequence shown here is derived from an EMBL/GenBank/DDBJ whole genome shotgun (WGS) entry which is preliminary data.</text>
</comment>
<sequence>MSNNGGCLGRCHNGCDKKRRRWPGEGRVFKFRSFGSHGCPVEFEGTFWNNVKALLEFGCFESNLVCSSEGVMLGCWSFQLELHRRRPDRAVFLFVVEEPVEASSIHRYCKHCQHIGESLVINPFRSVQNYNYCHHQHPRSTSIPPPNNYAAITTSHPTAACHPAITVTTVP</sequence>
<protein>
    <submittedName>
        <fullName evidence="1">Uncharacterized protein</fullName>
    </submittedName>
</protein>